<feature type="domain" description="Bacterial type II secretion system protein E" evidence="2">
    <location>
        <begin position="263"/>
        <end position="454"/>
    </location>
</feature>
<dbReference type="CDD" id="cd01130">
    <property type="entry name" value="VirB11-like_ATPase"/>
    <property type="match status" value="1"/>
</dbReference>
<evidence type="ECO:0000256" key="1">
    <source>
        <dbReference type="ARBA" id="ARBA00006611"/>
    </source>
</evidence>
<dbReference type="Gene3D" id="3.30.450.380">
    <property type="match status" value="1"/>
</dbReference>
<dbReference type="SUPFAM" id="SSF52540">
    <property type="entry name" value="P-loop containing nucleoside triphosphate hydrolases"/>
    <property type="match status" value="1"/>
</dbReference>
<dbReference type="GO" id="GO:0016887">
    <property type="term" value="F:ATP hydrolysis activity"/>
    <property type="evidence" value="ECO:0007669"/>
    <property type="project" value="InterPro"/>
</dbReference>
<dbReference type="Gene3D" id="3.40.50.300">
    <property type="entry name" value="P-loop containing nucleotide triphosphate hydrolases"/>
    <property type="match status" value="1"/>
</dbReference>
<evidence type="ECO:0000313" key="4">
    <source>
        <dbReference type="Proteomes" id="UP000510821"/>
    </source>
</evidence>
<evidence type="ECO:0000259" key="2">
    <source>
        <dbReference type="Pfam" id="PF00437"/>
    </source>
</evidence>
<dbReference type="PANTHER" id="PTHR30486:SF15">
    <property type="entry name" value="TYPE II_IV SECRETION SYSTEM ATPASE"/>
    <property type="match status" value="1"/>
</dbReference>
<organism evidence="3 4">
    <name type="scientific">Fermentimicrarchaeum limneticum</name>
    <dbReference type="NCBI Taxonomy" id="2795018"/>
    <lineage>
        <taxon>Archaea</taxon>
        <taxon>Candidatus Micrarchaeota</taxon>
        <taxon>Candidatus Fermentimicrarchaeales</taxon>
        <taxon>Candidatus Fermentimicrarchaeaceae</taxon>
        <taxon>Candidatus Fermentimicrarchaeum</taxon>
    </lineage>
</organism>
<dbReference type="Proteomes" id="UP000510821">
    <property type="component" value="Chromosome"/>
</dbReference>
<gene>
    <name evidence="3" type="ORF">Sv326_1215</name>
</gene>
<evidence type="ECO:0000313" key="3">
    <source>
        <dbReference type="EMBL" id="QLJ53390.1"/>
    </source>
</evidence>
<dbReference type="EMBL" id="CP058998">
    <property type="protein sequence ID" value="QLJ53390.1"/>
    <property type="molecule type" value="Genomic_DNA"/>
</dbReference>
<accession>A0A7D5XKD0</accession>
<dbReference type="InterPro" id="IPR027417">
    <property type="entry name" value="P-loop_NTPase"/>
</dbReference>
<dbReference type="KEGG" id="flt:Sv326_1215"/>
<dbReference type="Pfam" id="PF00437">
    <property type="entry name" value="T2SSE"/>
    <property type="match status" value="1"/>
</dbReference>
<dbReference type="InterPro" id="IPR050921">
    <property type="entry name" value="T4SS_GSP_E_ATPase"/>
</dbReference>
<dbReference type="AlphaFoldDB" id="A0A7D5XKD0"/>
<protein>
    <submittedName>
        <fullName evidence="3">CpaF family protein</fullName>
    </submittedName>
</protein>
<reference evidence="4" key="1">
    <citation type="submission" date="2020-07" db="EMBL/GenBank/DDBJ databases">
        <title>Metabolic diversity and evolutionary history of the archaeal phylum ###Micrarchaeota### uncovered from a freshwater lake metagenome.</title>
        <authorList>
            <person name="Kadnikov V.V."/>
            <person name="Savvichev A.S."/>
            <person name="Mardanov A.V."/>
            <person name="Beletsky A.V."/>
            <person name="Chupakov A.V."/>
            <person name="Kokryatskaya N.M."/>
            <person name="Pimenov N.V."/>
            <person name="Ravin N.V."/>
        </authorList>
    </citation>
    <scope>NUCLEOTIDE SEQUENCE [LARGE SCALE GENOMIC DNA]</scope>
</reference>
<sequence>MAEVTSEVILTKLDEICEALASEKDQAAELPAVASRFGIDHNRLERLGKIMQDMGILEVMYPVNILQKVQLKLKNKLVDESKAPATGKVVESYKIEVNYVPSNIHIMDIKGESRPLYLISPPKLGPYTKVFMDYLRDELARVITVQSEEISDVRKFADVRDKFYNAAFSKLSEELPSLEEGKRRVLAGILLHRMYGLGDIEMLMADDWLEEVAVNGSSEPISVYHRKFGWMKTNLRLESEEEIYNYAAQIGRKAGREISLLAPILDAHLPTGDRANATLFPVSSSGNTITIRRFSRNPWTLVDFVGQKMNTLSNEMAAFLWLCMQYEINTLIVGGTASGKTSTLNTLCALIPPSNRTITIEDTRELSLPKYLRWNWVPLTTRNANPEGKGAVRMLDLMLASLRMRPDRIVVGEIRRRREAEVLFEAMHTGHAVCSTMHADTASQVLRRLTHPPIELPMTELETLQLIVVQYRDRRKEIRRVYEISELVVSPVEAVSINPLFKWKARTDVFEKVNESTRVLEDLNLHTGMNQDEITKDISDKMKILDWMSKNGIRSVDDVGGVVGIYYKTPEVVLSAAEKNLPLDKVL</sequence>
<comment type="similarity">
    <text evidence="1">Belongs to the GSP E family.</text>
</comment>
<name>A0A7D5XKD0_FERL1</name>
<dbReference type="InterPro" id="IPR001482">
    <property type="entry name" value="T2SS/T4SS_dom"/>
</dbReference>
<dbReference type="PANTHER" id="PTHR30486">
    <property type="entry name" value="TWITCHING MOTILITY PROTEIN PILT"/>
    <property type="match status" value="1"/>
</dbReference>
<proteinExistence type="inferred from homology"/>